<protein>
    <submittedName>
        <fullName evidence="1">Uncharacterized protein</fullName>
    </submittedName>
</protein>
<sequence>MRNQAVRFERGLTLHDALALLEDNGTLANMADEIAIFPPENVCGVLPVHTVQRYSQKEKKIVKVEQPHHINL</sequence>
<dbReference type="EMBL" id="JAMKOV010000226">
    <property type="protein sequence ID" value="KAI8033065.1"/>
    <property type="molecule type" value="Genomic_DNA"/>
</dbReference>
<comment type="caution">
    <text evidence="1">The sequence shown here is derived from an EMBL/GenBank/DDBJ whole genome shotgun (WGS) entry which is preliminary data.</text>
</comment>
<evidence type="ECO:0000313" key="2">
    <source>
        <dbReference type="Proteomes" id="UP001059596"/>
    </source>
</evidence>
<name>A0A9Q0BIN7_9MUSC</name>
<reference evidence="1" key="1">
    <citation type="journal article" date="2023" name="Genome Biol. Evol.">
        <title>Long-read-based Genome Assembly of Drosophila gunungcola Reveals Fewer Chemosensory Genes in Flower-breeding Species.</title>
        <authorList>
            <person name="Negi A."/>
            <person name="Liao B.Y."/>
            <person name="Yeh S.D."/>
        </authorList>
    </citation>
    <scope>NUCLEOTIDE SEQUENCE</scope>
    <source>
        <strain evidence="1">Sukarami</strain>
    </source>
</reference>
<gene>
    <name evidence="1" type="ORF">M5D96_014181</name>
</gene>
<keyword evidence="2" id="KW-1185">Reference proteome</keyword>
<evidence type="ECO:0000313" key="1">
    <source>
        <dbReference type="EMBL" id="KAI8033065.1"/>
    </source>
</evidence>
<dbReference type="Proteomes" id="UP001059596">
    <property type="component" value="Unassembled WGS sequence"/>
</dbReference>
<proteinExistence type="predicted"/>
<accession>A0A9Q0BIN7</accession>
<organism evidence="1 2">
    <name type="scientific">Drosophila gunungcola</name>
    <name type="common">fruit fly</name>
    <dbReference type="NCBI Taxonomy" id="103775"/>
    <lineage>
        <taxon>Eukaryota</taxon>
        <taxon>Metazoa</taxon>
        <taxon>Ecdysozoa</taxon>
        <taxon>Arthropoda</taxon>
        <taxon>Hexapoda</taxon>
        <taxon>Insecta</taxon>
        <taxon>Pterygota</taxon>
        <taxon>Neoptera</taxon>
        <taxon>Endopterygota</taxon>
        <taxon>Diptera</taxon>
        <taxon>Brachycera</taxon>
        <taxon>Muscomorpha</taxon>
        <taxon>Ephydroidea</taxon>
        <taxon>Drosophilidae</taxon>
        <taxon>Drosophila</taxon>
        <taxon>Sophophora</taxon>
    </lineage>
</organism>
<dbReference type="AlphaFoldDB" id="A0A9Q0BIN7"/>